<gene>
    <name evidence="1" type="ORF">SAMN05660841_02186</name>
</gene>
<dbReference type="Proteomes" id="UP000190150">
    <property type="component" value="Unassembled WGS sequence"/>
</dbReference>
<sequence>MEKHLTRIASMAHAYRTCIENLHQKREREEAEALDLSTRQDIYMKKLKDIRRRFMECRDTLRPILEEVSIDIRVESWEHAAQILRLRHGYKNYILFAIAPKEVKHIQRWRYSGFMAILGDFARNEITLYEYSDEIDRKNSADTATKRNEFEKHAWRLVNIPIDHFDFEAVKPFIKEYLSKELNYIALQYPSLKLPTFDTLKSCNTRLQQTTSSSYYQTWNPILSLTKYLKNQFARAKKK</sequence>
<organism evidence="1 2">
    <name type="scientific">Sphingobacterium nematocida</name>
    <dbReference type="NCBI Taxonomy" id="1513896"/>
    <lineage>
        <taxon>Bacteria</taxon>
        <taxon>Pseudomonadati</taxon>
        <taxon>Bacteroidota</taxon>
        <taxon>Sphingobacteriia</taxon>
        <taxon>Sphingobacteriales</taxon>
        <taxon>Sphingobacteriaceae</taxon>
        <taxon>Sphingobacterium</taxon>
    </lineage>
</organism>
<keyword evidence="2" id="KW-1185">Reference proteome</keyword>
<name>A0A1T5DX53_9SPHI</name>
<dbReference type="AlphaFoldDB" id="A0A1T5DX53"/>
<proteinExistence type="predicted"/>
<evidence type="ECO:0000313" key="2">
    <source>
        <dbReference type="Proteomes" id="UP000190150"/>
    </source>
</evidence>
<dbReference type="RefSeq" id="WP_079643122.1">
    <property type="nucleotide sequence ID" value="NZ_FUZF01000009.1"/>
</dbReference>
<evidence type="ECO:0000313" key="1">
    <source>
        <dbReference type="EMBL" id="SKB76053.1"/>
    </source>
</evidence>
<protein>
    <submittedName>
        <fullName evidence="1">Uncharacterized protein</fullName>
    </submittedName>
</protein>
<dbReference type="EMBL" id="FUZF01000009">
    <property type="protein sequence ID" value="SKB76053.1"/>
    <property type="molecule type" value="Genomic_DNA"/>
</dbReference>
<reference evidence="2" key="1">
    <citation type="submission" date="2017-02" db="EMBL/GenBank/DDBJ databases">
        <authorList>
            <person name="Varghese N."/>
            <person name="Submissions S."/>
        </authorList>
    </citation>
    <scope>NUCLEOTIDE SEQUENCE [LARGE SCALE GENOMIC DNA]</scope>
    <source>
        <strain evidence="2">DSM 24091</strain>
    </source>
</reference>
<accession>A0A1T5DX53</accession>